<feature type="compositionally biased region" description="Gly residues" evidence="1">
    <location>
        <begin position="559"/>
        <end position="578"/>
    </location>
</feature>
<feature type="signal peptide" evidence="2">
    <location>
        <begin position="1"/>
        <end position="23"/>
    </location>
</feature>
<proteinExistence type="predicted"/>
<keyword evidence="2" id="KW-0732">Signal</keyword>
<feature type="compositionally biased region" description="Basic and acidic residues" evidence="1">
    <location>
        <begin position="519"/>
        <end position="529"/>
    </location>
</feature>
<dbReference type="Proteomes" id="UP000015100">
    <property type="component" value="Unassembled WGS sequence"/>
</dbReference>
<evidence type="ECO:0000256" key="2">
    <source>
        <dbReference type="SAM" id="SignalP"/>
    </source>
</evidence>
<accession>S8AM08</accession>
<gene>
    <name evidence="3" type="ORF">H072_3900</name>
</gene>
<evidence type="ECO:0000256" key="1">
    <source>
        <dbReference type="SAM" id="MobiDB-lite"/>
    </source>
</evidence>
<feature type="chain" id="PRO_5004548621" evidence="2">
    <location>
        <begin position="24"/>
        <end position="578"/>
    </location>
</feature>
<dbReference type="AlphaFoldDB" id="S8AM08"/>
<evidence type="ECO:0000313" key="4">
    <source>
        <dbReference type="Proteomes" id="UP000015100"/>
    </source>
</evidence>
<comment type="caution">
    <text evidence="3">The sequence shown here is derived from an EMBL/GenBank/DDBJ whole genome shotgun (WGS) entry which is preliminary data.</text>
</comment>
<feature type="region of interest" description="Disordered" evidence="1">
    <location>
        <begin position="474"/>
        <end position="504"/>
    </location>
</feature>
<keyword evidence="4" id="KW-1185">Reference proteome</keyword>
<dbReference type="HOGENOM" id="CLU_471732_0_0_1"/>
<feature type="region of interest" description="Disordered" evidence="1">
    <location>
        <begin position="519"/>
        <end position="578"/>
    </location>
</feature>
<evidence type="ECO:0000313" key="3">
    <source>
        <dbReference type="EMBL" id="EPS42161.1"/>
    </source>
</evidence>
<organism evidence="3 4">
    <name type="scientific">Dactylellina haptotyla (strain CBS 200.50)</name>
    <name type="common">Nematode-trapping fungus</name>
    <name type="synonym">Monacrosporium haptotylum</name>
    <dbReference type="NCBI Taxonomy" id="1284197"/>
    <lineage>
        <taxon>Eukaryota</taxon>
        <taxon>Fungi</taxon>
        <taxon>Dikarya</taxon>
        <taxon>Ascomycota</taxon>
        <taxon>Pezizomycotina</taxon>
        <taxon>Orbiliomycetes</taxon>
        <taxon>Orbiliales</taxon>
        <taxon>Orbiliaceae</taxon>
        <taxon>Dactylellina</taxon>
    </lineage>
</organism>
<dbReference type="OrthoDB" id="10611247at2759"/>
<dbReference type="EMBL" id="AQGS01000129">
    <property type="protein sequence ID" value="EPS42161.1"/>
    <property type="molecule type" value="Genomic_DNA"/>
</dbReference>
<protein>
    <submittedName>
        <fullName evidence="3">Uncharacterized protein</fullName>
    </submittedName>
</protein>
<reference evidence="4" key="2">
    <citation type="submission" date="2013-04" db="EMBL/GenBank/DDBJ databases">
        <title>Genomic mechanisms accounting for the adaptation to parasitism in nematode-trapping fungi.</title>
        <authorList>
            <person name="Ahren D.G."/>
        </authorList>
    </citation>
    <scope>NUCLEOTIDE SEQUENCE [LARGE SCALE GENOMIC DNA]</scope>
    <source>
        <strain evidence="4">CBS 200.50</strain>
    </source>
</reference>
<name>S8AM08_DACHA</name>
<reference evidence="3 4" key="1">
    <citation type="journal article" date="2013" name="PLoS Genet.">
        <title>Genomic mechanisms accounting for the adaptation to parasitism in nematode-trapping fungi.</title>
        <authorList>
            <person name="Meerupati T."/>
            <person name="Andersson K.M."/>
            <person name="Friman E."/>
            <person name="Kumar D."/>
            <person name="Tunlid A."/>
            <person name="Ahren D."/>
        </authorList>
    </citation>
    <scope>NUCLEOTIDE SEQUENCE [LARGE SCALE GENOMIC DNA]</scope>
    <source>
        <strain evidence="3 4">CBS 200.50</strain>
    </source>
</reference>
<sequence>MSRMYLCSSFLLLSLLRVPLADAWALGLYRGPDLQETGDPEGERITEGVKACTNIGPLEPGQAPITGMFISQYGPLDGPDPYNPAEASGKWRDHLHYFGFWKTNNCGGLPNLIISFYDVDYTIQEFAFSKIRDYLDPQGRLRRTSGLALTTSFGDEDIGDFRSYGEIPYQIAYDNGLTNNIPEGSVAIRKDNVPEGAEAIKWDTFWVLGNAVAVEEVEPDSNSMNIIPTDEWEDTGYGGPGNVKTFALEGGRDNEFALLAQQQQQQPVANGNQGEVIDIPASREPGQWEDIEWGGEVQENPYNKMVGDLVINSMTEQEILALETEEMAQAIMLSLQDQEDQQKQQEAAQPKVILPEKANIKPPAPVVESEFTKNNRFIESYLRYWDAEQTKYLNELADFVRTEGIQPGPDSKSASLSGLSILPGSMIFGNSDIQAQEVGTNNVGGSSYNVQMTGNTETLPMANFNAVVAVENVKKRTRKKGTKKAEKTAPAPAGKPPVRKSPADDGWLIQQEMATRAWEKEIQDREREVRRIRRNRESNAGGTENAGDADGVPTPNGEGLNGGATNGDAGGANGANLG</sequence>